<dbReference type="PROSITE" id="PS51257">
    <property type="entry name" value="PROKAR_LIPOPROTEIN"/>
    <property type="match status" value="1"/>
</dbReference>
<dbReference type="InterPro" id="IPR036116">
    <property type="entry name" value="FN3_sf"/>
</dbReference>
<dbReference type="RefSeq" id="WP_109761380.1">
    <property type="nucleotide sequence ID" value="NZ_QGGU01000001.1"/>
</dbReference>
<reference evidence="4 5" key="1">
    <citation type="submission" date="2018-05" db="EMBL/GenBank/DDBJ databases">
        <title>Genomic Encyclopedia of Type Strains, Phase IV (KMG-IV): sequencing the most valuable type-strain genomes for metagenomic binning, comparative biology and taxonomic classification.</title>
        <authorList>
            <person name="Goeker M."/>
        </authorList>
    </citation>
    <scope>NUCLEOTIDE SEQUENCE [LARGE SCALE GENOMIC DNA]</scope>
    <source>
        <strain evidence="4 5">DSM 25350</strain>
    </source>
</reference>
<protein>
    <recommendedName>
        <fullName evidence="3">Fibronectin type-III domain-containing protein</fullName>
    </recommendedName>
</protein>
<feature type="chain" id="PRO_5016370814" description="Fibronectin type-III domain-containing protein" evidence="2">
    <location>
        <begin position="29"/>
        <end position="881"/>
    </location>
</feature>
<sequence>MTSRFSVSLTKKSWVKLFFIPLFLILSACSEQDGNEYSGDGDSSSGGSGSGGPGNSAPHILISSPASNSIFDDNESIVLIASADDTEDGDLSDSIEWRSSLDGDLGTGGQLGVDLSVGQHEVTASITDNGNQVNETSIVITINKAEAENTAPSLTIESPSNQSQAAYNESVELSATASDAEDGELSAAINWQSSRDGLLGNGASLNINLSVGEHTITASVEDSGSLMAEQSINIIVTPPPENSAPALVIHSPANNAQVDFGESVLFSASASDNEDGSLSQQINWSSSISGQLGVGASATLTLESGTHTITASVIDSGNLVSSQNIMLVVSEAPPENTAPVVSIVNPTNGHSEYQGSSISFNGNTIDQEQGSLTSYLVWQSNIDGVLGSGGSISSVLSLGTHTITASVMDEQGLQGQSQITVTILEANNTAPEISISSPTSGSEFLETDAVTLTATANDDEDGDLSSSIEWSSSIAGQLGTGSNLSVNLAVGVHTITAKVTDSDQAQSVTTTQITINEVVNVEPVINISSPTSGSEFLETDAVTLTATANDDEDGDLSSSIEWSSSIAGQLGTGSNLSVNLAVGVHTITAKVTDSDQAQSVTTTQVTINEVVNVAPAINITSPVSGSESMENDAVTLNAVANDEEDGVLTDSIEWQSNIDGALGTGGILIVNLTVGEHTITATVTDSEGVSNQSQIILTVNQIVNTAPEVTIVSPSTGSSASESESVSFVATANDAEDGDISTVIVWTSDLDGEIGQGSTIDVQLSVGNHIITATAADSEALSQQASIQFDVNPAADPTILSWVAPTQYTDNSALLDLAGFKIYYGTSEGNLIHSVSINDPSVTSYQLDQLQSNTTYYFAVTAIDSLGIESDYSATVSKIVQ</sequence>
<dbReference type="OrthoDB" id="9803751at2"/>
<feature type="signal peptide" evidence="2">
    <location>
        <begin position="1"/>
        <end position="28"/>
    </location>
</feature>
<evidence type="ECO:0000313" key="5">
    <source>
        <dbReference type="Proteomes" id="UP000245790"/>
    </source>
</evidence>
<dbReference type="CDD" id="cd00063">
    <property type="entry name" value="FN3"/>
    <property type="match status" value="1"/>
</dbReference>
<comment type="caution">
    <text evidence="4">The sequence shown here is derived from an EMBL/GenBank/DDBJ whole genome shotgun (WGS) entry which is preliminary data.</text>
</comment>
<evidence type="ECO:0000256" key="1">
    <source>
        <dbReference type="SAM" id="MobiDB-lite"/>
    </source>
</evidence>
<dbReference type="InterPro" id="IPR013783">
    <property type="entry name" value="Ig-like_fold"/>
</dbReference>
<dbReference type="Gene3D" id="2.60.40.10">
    <property type="entry name" value="Immunoglobulins"/>
    <property type="match status" value="9"/>
</dbReference>
<keyword evidence="5" id="KW-1185">Reference proteome</keyword>
<feature type="domain" description="Fibronectin type-III" evidence="3">
    <location>
        <begin position="783"/>
        <end position="881"/>
    </location>
</feature>
<evidence type="ECO:0000259" key="3">
    <source>
        <dbReference type="PROSITE" id="PS50853"/>
    </source>
</evidence>
<dbReference type="SUPFAM" id="SSF49265">
    <property type="entry name" value="Fibronectin type III"/>
    <property type="match status" value="1"/>
</dbReference>
<dbReference type="InterPro" id="IPR003961">
    <property type="entry name" value="FN3_dom"/>
</dbReference>
<feature type="compositionally biased region" description="Gly residues" evidence="1">
    <location>
        <begin position="44"/>
        <end position="54"/>
    </location>
</feature>
<keyword evidence="2" id="KW-0732">Signal</keyword>
<proteinExistence type="predicted"/>
<organism evidence="4 5">
    <name type="scientific">Pleionea mediterranea</name>
    <dbReference type="NCBI Taxonomy" id="523701"/>
    <lineage>
        <taxon>Bacteria</taxon>
        <taxon>Pseudomonadati</taxon>
        <taxon>Pseudomonadota</taxon>
        <taxon>Gammaproteobacteria</taxon>
        <taxon>Oceanospirillales</taxon>
        <taxon>Pleioneaceae</taxon>
        <taxon>Pleionea</taxon>
    </lineage>
</organism>
<feature type="region of interest" description="Disordered" evidence="1">
    <location>
        <begin position="35"/>
        <end position="59"/>
    </location>
</feature>
<accession>A0A316G0Q4</accession>
<dbReference type="Proteomes" id="UP000245790">
    <property type="component" value="Unassembled WGS sequence"/>
</dbReference>
<evidence type="ECO:0000313" key="4">
    <source>
        <dbReference type="EMBL" id="PWK54253.1"/>
    </source>
</evidence>
<evidence type="ECO:0000256" key="2">
    <source>
        <dbReference type="SAM" id="SignalP"/>
    </source>
</evidence>
<dbReference type="PROSITE" id="PS50853">
    <property type="entry name" value="FN3"/>
    <property type="match status" value="1"/>
</dbReference>
<name>A0A316G0Q4_9GAMM</name>
<gene>
    <name evidence="4" type="ORF">C8D97_101101</name>
</gene>
<dbReference type="AlphaFoldDB" id="A0A316G0Q4"/>
<dbReference type="EMBL" id="QGGU01000001">
    <property type="protein sequence ID" value="PWK54253.1"/>
    <property type="molecule type" value="Genomic_DNA"/>
</dbReference>